<proteinExistence type="inferred from homology"/>
<gene>
    <name evidence="8" type="ORF">SAMN05216200_1051</name>
</gene>
<dbReference type="Proteomes" id="UP000184066">
    <property type="component" value="Unassembled WGS sequence"/>
</dbReference>
<keyword evidence="5 6" id="KW-0233">DNA recombination</keyword>
<dbReference type="GO" id="GO:0006313">
    <property type="term" value="P:DNA transposition"/>
    <property type="evidence" value="ECO:0007669"/>
    <property type="project" value="UniProtKB-UniRule"/>
</dbReference>
<evidence type="ECO:0000256" key="7">
    <source>
        <dbReference type="SAM" id="MobiDB-lite"/>
    </source>
</evidence>
<comment type="function">
    <text evidence="1 6">Required for the transposition of the insertion element.</text>
</comment>
<evidence type="ECO:0000256" key="4">
    <source>
        <dbReference type="ARBA" id="ARBA00023125"/>
    </source>
</evidence>
<name>A0A1M7T7G3_9RHOB</name>
<dbReference type="PANTHER" id="PTHR33217:SF7">
    <property type="entry name" value="TRANSPOSASE FOR INSERTION SEQUENCE ELEMENT IS1081"/>
    <property type="match status" value="1"/>
</dbReference>
<evidence type="ECO:0000256" key="2">
    <source>
        <dbReference type="ARBA" id="ARBA00010961"/>
    </source>
</evidence>
<keyword evidence="3 6" id="KW-0815">Transposition</keyword>
<evidence type="ECO:0000256" key="3">
    <source>
        <dbReference type="ARBA" id="ARBA00022578"/>
    </source>
</evidence>
<dbReference type="GO" id="GO:0003677">
    <property type="term" value="F:DNA binding"/>
    <property type="evidence" value="ECO:0007669"/>
    <property type="project" value="UniProtKB-UniRule"/>
</dbReference>
<reference evidence="8 9" key="1">
    <citation type="submission" date="2016-12" db="EMBL/GenBank/DDBJ databases">
        <authorList>
            <person name="Song W.-J."/>
            <person name="Kurnit D.M."/>
        </authorList>
    </citation>
    <scope>NUCLEOTIDE SEQUENCE [LARGE SCALE GENOMIC DNA]</scope>
    <source>
        <strain evidence="8 9">CGMCC 1.10808</strain>
    </source>
</reference>
<dbReference type="InterPro" id="IPR001207">
    <property type="entry name" value="Transposase_mutator"/>
</dbReference>
<organism evidence="8 9">
    <name type="scientific">Oceanicella actignis</name>
    <dbReference type="NCBI Taxonomy" id="1189325"/>
    <lineage>
        <taxon>Bacteria</taxon>
        <taxon>Pseudomonadati</taxon>
        <taxon>Pseudomonadota</taxon>
        <taxon>Alphaproteobacteria</taxon>
        <taxon>Rhodobacterales</taxon>
        <taxon>Paracoccaceae</taxon>
        <taxon>Oceanicella</taxon>
    </lineage>
</organism>
<sequence length="354" mass="38909">MEAEAEARTGAAEGARLPMREVWRNGCRGRDRGARAGRIAPAISKLRKGSRFPSFLEPRRTAEKALVAVIQKAYVHGISTRSVDDLVKAMGREGSGNRPVDRFPDERGMSRSQVSRLCAEIDERANAFLSRPLEGSIRMKSVHRTDFPTVQWTVGAVDGRPYLWLDAACLKVREGGPLVGRAATLAVAVNEDGKREALGVATGPSEAETFWTEFLRSLADRGLRGVKLVIAPSRQIRHSRIACRAMDDHKGLRAAARRVFNATRQGRRIHWMRNAPAHAPAKQRTAVAGDAEDHLRPGDQGRSPSPAGNRGVHGAFAAARRPRSPFTLAREASEARNPDGRLPRRRAGLHWVFP</sequence>
<dbReference type="AlphaFoldDB" id="A0A1M7T7G3"/>
<evidence type="ECO:0000313" key="9">
    <source>
        <dbReference type="Proteomes" id="UP000184066"/>
    </source>
</evidence>
<evidence type="ECO:0000313" key="8">
    <source>
        <dbReference type="EMBL" id="SHN66649.1"/>
    </source>
</evidence>
<feature type="region of interest" description="Disordered" evidence="7">
    <location>
        <begin position="276"/>
        <end position="354"/>
    </location>
</feature>
<feature type="compositionally biased region" description="Basic and acidic residues" evidence="7">
    <location>
        <begin position="331"/>
        <end position="342"/>
    </location>
</feature>
<dbReference type="EMBL" id="FRDL01000005">
    <property type="protein sequence ID" value="SHN66649.1"/>
    <property type="molecule type" value="Genomic_DNA"/>
</dbReference>
<dbReference type="STRING" id="1189325.SAMN04488119_1052"/>
<evidence type="ECO:0000256" key="5">
    <source>
        <dbReference type="ARBA" id="ARBA00023172"/>
    </source>
</evidence>
<protein>
    <recommendedName>
        <fullName evidence="6">Mutator family transposase</fullName>
    </recommendedName>
</protein>
<evidence type="ECO:0000256" key="6">
    <source>
        <dbReference type="RuleBase" id="RU365089"/>
    </source>
</evidence>
<dbReference type="PANTHER" id="PTHR33217">
    <property type="entry name" value="TRANSPOSASE FOR INSERTION SEQUENCE ELEMENT IS1081"/>
    <property type="match status" value="1"/>
</dbReference>
<keyword evidence="4 6" id="KW-0238">DNA-binding</keyword>
<comment type="similarity">
    <text evidence="2 6">Belongs to the transposase mutator family.</text>
</comment>
<dbReference type="Pfam" id="PF00872">
    <property type="entry name" value="Transposase_mut"/>
    <property type="match status" value="2"/>
</dbReference>
<evidence type="ECO:0000256" key="1">
    <source>
        <dbReference type="ARBA" id="ARBA00002190"/>
    </source>
</evidence>
<accession>A0A1M7T7G3</accession>
<keyword evidence="6" id="KW-0814">Transposable element</keyword>
<keyword evidence="9" id="KW-1185">Reference proteome</keyword>
<dbReference type="GO" id="GO:0004803">
    <property type="term" value="F:transposase activity"/>
    <property type="evidence" value="ECO:0007669"/>
    <property type="project" value="UniProtKB-UniRule"/>
</dbReference>